<name>A0A6P0CCA0_9RHOB</name>
<keyword evidence="3" id="KW-1185">Reference proteome</keyword>
<dbReference type="RefSeq" id="WP_164353903.1">
    <property type="nucleotide sequence ID" value="NZ_JAABNT010000006.1"/>
</dbReference>
<sequence>MVERIVMTVEEAQAGFERLVDAVLRGVEVVIVREDGFRVELVAVDPGEIG</sequence>
<evidence type="ECO:0000313" key="2">
    <source>
        <dbReference type="EMBL" id="NEK22970.1"/>
    </source>
</evidence>
<organism evidence="2 3">
    <name type="scientific">Sulfitobacter sediminilitoris</name>
    <dbReference type="NCBI Taxonomy" id="2698830"/>
    <lineage>
        <taxon>Bacteria</taxon>
        <taxon>Pseudomonadati</taxon>
        <taxon>Pseudomonadota</taxon>
        <taxon>Alphaproteobacteria</taxon>
        <taxon>Rhodobacterales</taxon>
        <taxon>Roseobacteraceae</taxon>
        <taxon>Sulfitobacter</taxon>
    </lineage>
</organism>
<evidence type="ECO:0008006" key="4">
    <source>
        <dbReference type="Google" id="ProtNLM"/>
    </source>
</evidence>
<dbReference type="EMBL" id="JAABNT010000006">
    <property type="protein sequence ID" value="NEK22970.1"/>
    <property type="molecule type" value="Genomic_DNA"/>
</dbReference>
<proteinExistence type="inferred from homology"/>
<protein>
    <recommendedName>
        <fullName evidence="4">Antitoxin</fullName>
    </recommendedName>
</protein>
<dbReference type="Proteomes" id="UP000468591">
    <property type="component" value="Unassembled WGS sequence"/>
</dbReference>
<comment type="similarity">
    <text evidence="1">Belongs to the phD/YefM antitoxin family.</text>
</comment>
<dbReference type="SUPFAM" id="SSF143120">
    <property type="entry name" value="YefM-like"/>
    <property type="match status" value="1"/>
</dbReference>
<evidence type="ECO:0000256" key="1">
    <source>
        <dbReference type="ARBA" id="ARBA00009981"/>
    </source>
</evidence>
<gene>
    <name evidence="2" type="ORF">GV827_11210</name>
</gene>
<comment type="caution">
    <text evidence="2">The sequence shown here is derived from an EMBL/GenBank/DDBJ whole genome shotgun (WGS) entry which is preliminary data.</text>
</comment>
<evidence type="ECO:0000313" key="3">
    <source>
        <dbReference type="Proteomes" id="UP000468591"/>
    </source>
</evidence>
<dbReference type="AlphaFoldDB" id="A0A6P0CCA0"/>
<accession>A0A6P0CCA0</accession>
<reference evidence="2 3" key="1">
    <citation type="submission" date="2020-01" db="EMBL/GenBank/DDBJ databases">
        <title>Sulfitobacter sediminilitoris sp. nov., isolated from a tidal flat.</title>
        <authorList>
            <person name="Park S."/>
            <person name="Yoon J.-H."/>
        </authorList>
    </citation>
    <scope>NUCLEOTIDE SEQUENCE [LARGE SCALE GENOMIC DNA]</scope>
    <source>
        <strain evidence="2 3">JBTF-M27</strain>
    </source>
</reference>
<dbReference type="InterPro" id="IPR036165">
    <property type="entry name" value="YefM-like_sf"/>
</dbReference>